<dbReference type="InterPro" id="IPR004358">
    <property type="entry name" value="Sig_transdc_His_kin-like_C"/>
</dbReference>
<evidence type="ECO:0000259" key="9">
    <source>
        <dbReference type="PROSITE" id="PS50109"/>
    </source>
</evidence>
<proteinExistence type="predicted"/>
<dbReference type="PROSITE" id="PS50109">
    <property type="entry name" value="HIS_KIN"/>
    <property type="match status" value="1"/>
</dbReference>
<keyword evidence="5" id="KW-0418">Kinase</keyword>
<feature type="domain" description="Histidine kinase" evidence="9">
    <location>
        <begin position="230"/>
        <end position="451"/>
    </location>
</feature>
<feature type="transmembrane region" description="Helical" evidence="8">
    <location>
        <begin position="12"/>
        <end position="29"/>
    </location>
</feature>
<dbReference type="AlphaFoldDB" id="A0AAW9SH35"/>
<evidence type="ECO:0000313" key="11">
    <source>
        <dbReference type="Proteomes" id="UP001403385"/>
    </source>
</evidence>
<keyword evidence="6 10" id="KW-0067">ATP-binding</keyword>
<keyword evidence="8" id="KW-0812">Transmembrane</keyword>
<dbReference type="Gene3D" id="1.10.287.130">
    <property type="match status" value="1"/>
</dbReference>
<protein>
    <recommendedName>
        <fullName evidence="2">histidine kinase</fullName>
        <ecNumber evidence="2">2.7.13.3</ecNumber>
    </recommendedName>
</protein>
<comment type="catalytic activity">
    <reaction evidence="1">
        <text>ATP + protein L-histidine = ADP + protein N-phospho-L-histidine.</text>
        <dbReference type="EC" id="2.7.13.3"/>
    </reaction>
</comment>
<dbReference type="InterPro" id="IPR036890">
    <property type="entry name" value="HATPase_C_sf"/>
</dbReference>
<dbReference type="CDD" id="cd00075">
    <property type="entry name" value="HATPase"/>
    <property type="match status" value="1"/>
</dbReference>
<dbReference type="PRINTS" id="PR00344">
    <property type="entry name" value="BCTRLSENSOR"/>
</dbReference>
<evidence type="ECO:0000256" key="2">
    <source>
        <dbReference type="ARBA" id="ARBA00012438"/>
    </source>
</evidence>
<organism evidence="10 11">
    <name type="scientific">Rapidithrix thailandica</name>
    <dbReference type="NCBI Taxonomy" id="413964"/>
    <lineage>
        <taxon>Bacteria</taxon>
        <taxon>Pseudomonadati</taxon>
        <taxon>Bacteroidota</taxon>
        <taxon>Cytophagia</taxon>
        <taxon>Cytophagales</taxon>
        <taxon>Flammeovirgaceae</taxon>
        <taxon>Rapidithrix</taxon>
    </lineage>
</organism>
<evidence type="ECO:0000256" key="4">
    <source>
        <dbReference type="ARBA" id="ARBA00022741"/>
    </source>
</evidence>
<evidence type="ECO:0000256" key="7">
    <source>
        <dbReference type="ARBA" id="ARBA00023012"/>
    </source>
</evidence>
<dbReference type="PANTHER" id="PTHR42878">
    <property type="entry name" value="TWO-COMPONENT HISTIDINE KINASE"/>
    <property type="match status" value="1"/>
</dbReference>
<evidence type="ECO:0000256" key="5">
    <source>
        <dbReference type="ARBA" id="ARBA00022777"/>
    </source>
</evidence>
<keyword evidence="8" id="KW-0472">Membrane</keyword>
<evidence type="ECO:0000256" key="8">
    <source>
        <dbReference type="SAM" id="Phobius"/>
    </source>
</evidence>
<name>A0AAW9SH35_9BACT</name>
<dbReference type="EMBL" id="JBDKWZ010000019">
    <property type="protein sequence ID" value="MEN7551120.1"/>
    <property type="molecule type" value="Genomic_DNA"/>
</dbReference>
<gene>
    <name evidence="10" type="ORF">AAG747_24575</name>
</gene>
<dbReference type="SMART" id="SM00387">
    <property type="entry name" value="HATPase_c"/>
    <property type="match status" value="1"/>
</dbReference>
<keyword evidence="11" id="KW-1185">Reference proteome</keyword>
<dbReference type="PROSITE" id="PS51257">
    <property type="entry name" value="PROKAR_LIPOPROTEIN"/>
    <property type="match status" value="1"/>
</dbReference>
<dbReference type="InterPro" id="IPR003594">
    <property type="entry name" value="HATPase_dom"/>
</dbReference>
<keyword evidence="4" id="KW-0547">Nucleotide-binding</keyword>
<dbReference type="InterPro" id="IPR005467">
    <property type="entry name" value="His_kinase_dom"/>
</dbReference>
<dbReference type="GO" id="GO:0007234">
    <property type="term" value="P:osmosensory signaling via phosphorelay pathway"/>
    <property type="evidence" value="ECO:0007669"/>
    <property type="project" value="TreeGrafter"/>
</dbReference>
<feature type="transmembrane region" description="Helical" evidence="8">
    <location>
        <begin position="35"/>
        <end position="54"/>
    </location>
</feature>
<dbReference type="PANTHER" id="PTHR42878:SF7">
    <property type="entry name" value="SENSOR HISTIDINE KINASE GLRK"/>
    <property type="match status" value="1"/>
</dbReference>
<dbReference type="GO" id="GO:0004673">
    <property type="term" value="F:protein histidine kinase activity"/>
    <property type="evidence" value="ECO:0007669"/>
    <property type="project" value="UniProtKB-EC"/>
</dbReference>
<dbReference type="InterPro" id="IPR050351">
    <property type="entry name" value="BphY/WalK/GraS-like"/>
</dbReference>
<accession>A0AAW9SH35</accession>
<dbReference type="GO" id="GO:0005524">
    <property type="term" value="F:ATP binding"/>
    <property type="evidence" value="ECO:0007669"/>
    <property type="project" value="UniProtKB-KW"/>
</dbReference>
<keyword evidence="7" id="KW-0902">Two-component regulatory system</keyword>
<evidence type="ECO:0000313" key="10">
    <source>
        <dbReference type="EMBL" id="MEN7551120.1"/>
    </source>
</evidence>
<dbReference type="GO" id="GO:0000156">
    <property type="term" value="F:phosphorelay response regulator activity"/>
    <property type="evidence" value="ECO:0007669"/>
    <property type="project" value="TreeGrafter"/>
</dbReference>
<dbReference type="RefSeq" id="WP_346823902.1">
    <property type="nucleotide sequence ID" value="NZ_JBDKWZ010000019.1"/>
</dbReference>
<dbReference type="EC" id="2.7.13.3" evidence="2"/>
<reference evidence="10 11" key="1">
    <citation type="submission" date="2024-04" db="EMBL/GenBank/DDBJ databases">
        <title>Novel genus in family Flammeovirgaceae.</title>
        <authorList>
            <person name="Nguyen T.H."/>
            <person name="Vuong T.Q."/>
            <person name="Le H."/>
            <person name="Kim S.-G."/>
        </authorList>
    </citation>
    <scope>NUCLEOTIDE SEQUENCE [LARGE SCALE GENOMIC DNA]</scope>
    <source>
        <strain evidence="10 11">JCM 23209</strain>
    </source>
</reference>
<evidence type="ECO:0000256" key="3">
    <source>
        <dbReference type="ARBA" id="ARBA00022679"/>
    </source>
</evidence>
<sequence>MTFNHFRVQILWRILLLALTFGGCTYFTVSERYLWTGLCGIVSAIIVYNLIYYMESTNRKVAFFLESVESSDFTVKFSKDSQLGKSFRELNEAFNKVLEAFRLVRAEKEENLSYLNTVVQYVRVGLLSYDYDGKVELYNNAAIKLLETPYLRNIAELEKYHPTLLQILKKIQPGSNMLLRHSQKNEELQLSVTATELRLRGRAFKLVSLQNIQPELQQKEAEAWQNLAKVLRHEIMNSITPITSYIETLNEILEEELAKNNSPQLNSQTIQDITKALLTIEKRSKGLLHFVNAYRSFSNIPKPNFSTFKVKNLLERVAQLFKVEAQKSNITLTCKAHPFDLELTADLELIETVLINLLKNAIEVTHEAPTPQVKLIGGIGSHCEVFIQVSDNGPGIIPEALEKIFIPFYSTKKQGSGIGLSLSRQIMYLHNGKLTVNSDLMKRETVFTLHF</sequence>
<dbReference type="Proteomes" id="UP001403385">
    <property type="component" value="Unassembled WGS sequence"/>
</dbReference>
<keyword evidence="3" id="KW-0808">Transferase</keyword>
<evidence type="ECO:0000256" key="1">
    <source>
        <dbReference type="ARBA" id="ARBA00000085"/>
    </source>
</evidence>
<keyword evidence="8" id="KW-1133">Transmembrane helix</keyword>
<dbReference type="GO" id="GO:0030295">
    <property type="term" value="F:protein kinase activator activity"/>
    <property type="evidence" value="ECO:0007669"/>
    <property type="project" value="TreeGrafter"/>
</dbReference>
<evidence type="ECO:0000256" key="6">
    <source>
        <dbReference type="ARBA" id="ARBA00022840"/>
    </source>
</evidence>
<dbReference type="Gene3D" id="3.30.565.10">
    <property type="entry name" value="Histidine kinase-like ATPase, C-terminal domain"/>
    <property type="match status" value="1"/>
</dbReference>
<dbReference type="SUPFAM" id="SSF55874">
    <property type="entry name" value="ATPase domain of HSP90 chaperone/DNA topoisomerase II/histidine kinase"/>
    <property type="match status" value="1"/>
</dbReference>
<dbReference type="Pfam" id="PF02518">
    <property type="entry name" value="HATPase_c"/>
    <property type="match status" value="1"/>
</dbReference>
<comment type="caution">
    <text evidence="10">The sequence shown here is derived from an EMBL/GenBank/DDBJ whole genome shotgun (WGS) entry which is preliminary data.</text>
</comment>